<dbReference type="InterPro" id="IPR027417">
    <property type="entry name" value="P-loop_NTPase"/>
</dbReference>
<organism evidence="4 5">
    <name type="scientific">Sneathiella chungangensis</name>
    <dbReference type="NCBI Taxonomy" id="1418234"/>
    <lineage>
        <taxon>Bacteria</taxon>
        <taxon>Pseudomonadati</taxon>
        <taxon>Pseudomonadota</taxon>
        <taxon>Alphaproteobacteria</taxon>
        <taxon>Sneathiellales</taxon>
        <taxon>Sneathiellaceae</taxon>
        <taxon>Sneathiella</taxon>
    </lineage>
</organism>
<keyword evidence="2 4" id="KW-0808">Transferase</keyword>
<dbReference type="SUPFAM" id="SSF52540">
    <property type="entry name" value="P-loop containing nucleoside triphosphate hydrolases"/>
    <property type="match status" value="1"/>
</dbReference>
<dbReference type="Gene3D" id="3.40.50.300">
    <property type="entry name" value="P-loop containing nucleotide triphosphate hydrolases"/>
    <property type="match status" value="1"/>
</dbReference>
<accession>A0A845MLJ2</accession>
<dbReference type="Pfam" id="PF00685">
    <property type="entry name" value="Sulfotransfer_1"/>
    <property type="match status" value="1"/>
</dbReference>
<dbReference type="GO" id="GO:0008146">
    <property type="term" value="F:sulfotransferase activity"/>
    <property type="evidence" value="ECO:0007669"/>
    <property type="project" value="InterPro"/>
</dbReference>
<evidence type="ECO:0000313" key="4">
    <source>
        <dbReference type="EMBL" id="MZR24090.1"/>
    </source>
</evidence>
<dbReference type="OrthoDB" id="9804504at2"/>
<comment type="caution">
    <text evidence="4">The sequence shown here is derived from an EMBL/GenBank/DDBJ whole genome shotgun (WGS) entry which is preliminary data.</text>
</comment>
<evidence type="ECO:0000256" key="2">
    <source>
        <dbReference type="ARBA" id="ARBA00022679"/>
    </source>
</evidence>
<gene>
    <name evidence="4" type="ORF">GQF03_17280</name>
</gene>
<dbReference type="RefSeq" id="WP_161340549.1">
    <property type="nucleotide sequence ID" value="NZ_JBHSDG010000003.1"/>
</dbReference>
<evidence type="ECO:0000313" key="5">
    <source>
        <dbReference type="Proteomes" id="UP000445696"/>
    </source>
</evidence>
<evidence type="ECO:0000259" key="3">
    <source>
        <dbReference type="Pfam" id="PF00685"/>
    </source>
</evidence>
<reference evidence="4 5" key="1">
    <citation type="journal article" date="2014" name="Int. J. Syst. Evol. Microbiol.">
        <title>Sneathiella chungangensis sp. nov., isolated from a marine sand, and emended description of the genus Sneathiella.</title>
        <authorList>
            <person name="Siamphan C."/>
            <person name="Kim H."/>
            <person name="Lee J.S."/>
            <person name="Kim W."/>
        </authorList>
    </citation>
    <scope>NUCLEOTIDE SEQUENCE [LARGE SCALE GENOMIC DNA]</scope>
    <source>
        <strain evidence="4 5">KCTC 32476</strain>
    </source>
</reference>
<dbReference type="EMBL" id="WTVA01000015">
    <property type="protein sequence ID" value="MZR24090.1"/>
    <property type="molecule type" value="Genomic_DNA"/>
</dbReference>
<dbReference type="PANTHER" id="PTHR11783">
    <property type="entry name" value="SULFOTRANSFERASE SULT"/>
    <property type="match status" value="1"/>
</dbReference>
<proteinExistence type="inferred from homology"/>
<protein>
    <submittedName>
        <fullName evidence="4">Sulfotransferase domain-containing protein</fullName>
    </submittedName>
</protein>
<keyword evidence="5" id="KW-1185">Reference proteome</keyword>
<comment type="similarity">
    <text evidence="1">Belongs to the sulfotransferase 1 family.</text>
</comment>
<name>A0A845MLJ2_9PROT</name>
<dbReference type="Proteomes" id="UP000445696">
    <property type="component" value="Unassembled WGS sequence"/>
</dbReference>
<feature type="domain" description="Sulfotransferase" evidence="3">
    <location>
        <begin position="5"/>
        <end position="278"/>
    </location>
</feature>
<evidence type="ECO:0000256" key="1">
    <source>
        <dbReference type="ARBA" id="ARBA00005771"/>
    </source>
</evidence>
<sequence>MGGIIWLASYPKSGNTWTRTFIHNLFLNPEKPVDINSIATFTLGDGDKAWYTKVAGKPVDQLSAREIAWLTPKVHKAFTEAHPDSVFVKTHSGLGTAFGIPLITMECTAGAIYIVRNPLDVVISLADHYGLSLDDGIRMLNNPKGSAKGAEKGVEHGTIEQVFGSWSDHVSSWLLFNRQYLYLMRYEDMLDKPEQTFGGLTRFLGLNPPKERLEKAIEFSSFETVRKLEDEQGFSERSHKAKTGRFFRVGKADQWKDVLSDKQVDKIVKCHHDMMKHFDYLPK</sequence>
<dbReference type="InterPro" id="IPR000863">
    <property type="entry name" value="Sulfotransferase_dom"/>
</dbReference>
<dbReference type="AlphaFoldDB" id="A0A845MLJ2"/>